<name>E1SLX5_FERBD</name>
<dbReference type="RefSeq" id="WP_013344813.1">
    <property type="nucleotide sequence ID" value="NC_014541.1"/>
</dbReference>
<keyword evidence="3" id="KW-1185">Reference proteome</keyword>
<feature type="region of interest" description="Disordered" evidence="1">
    <location>
        <begin position="1"/>
        <end position="24"/>
    </location>
</feature>
<evidence type="ECO:0000256" key="1">
    <source>
        <dbReference type="SAM" id="MobiDB-lite"/>
    </source>
</evidence>
<organism evidence="2 3">
    <name type="scientific">Ferrimonas balearica (strain DSM 9799 / CCM 4581 / KCTC 23876 / PAT)</name>
    <dbReference type="NCBI Taxonomy" id="550540"/>
    <lineage>
        <taxon>Bacteria</taxon>
        <taxon>Pseudomonadati</taxon>
        <taxon>Pseudomonadota</taxon>
        <taxon>Gammaproteobacteria</taxon>
        <taxon>Alteromonadales</taxon>
        <taxon>Ferrimonadaceae</taxon>
        <taxon>Ferrimonas</taxon>
    </lineage>
</organism>
<proteinExistence type="predicted"/>
<dbReference type="HOGENOM" id="CLU_2824762_0_0_6"/>
<dbReference type="KEGG" id="fbl:Fbal_1301"/>
<gene>
    <name evidence="2" type="ordered locus">Fbal_1301</name>
</gene>
<evidence type="ECO:0000313" key="3">
    <source>
        <dbReference type="Proteomes" id="UP000006683"/>
    </source>
</evidence>
<dbReference type="OrthoDB" id="9943094at2"/>
<sequence>MTTMHRVKMMTKVTKASTRSNFDPNCAPELDPMHDTHCMVEQGRTHRLCKLLNVRYDKQSLIHPNK</sequence>
<reference evidence="2 3" key="1">
    <citation type="journal article" date="2010" name="Stand. Genomic Sci.">
        <title>Complete genome sequence of Ferrimonas balearica type strain (PAT).</title>
        <authorList>
            <person name="Nolan M."/>
            <person name="Sikorski J."/>
            <person name="Davenport K."/>
            <person name="Lucas S."/>
            <person name="Glavina Del Rio T."/>
            <person name="Tice H."/>
            <person name="Cheng J."/>
            <person name="Goodwin L."/>
            <person name="Pitluck S."/>
            <person name="Liolios K."/>
            <person name="Ivanova N."/>
            <person name="Mavromatis K."/>
            <person name="Ovchinnikova G."/>
            <person name="Pati A."/>
            <person name="Chen A."/>
            <person name="Palaniappan K."/>
            <person name="Land M."/>
            <person name="Hauser L."/>
            <person name="Chang Y."/>
            <person name="Jeffries C."/>
            <person name="Tapia R."/>
            <person name="Brettin T."/>
            <person name="Detter J."/>
            <person name="Han C."/>
            <person name="Yasawong M."/>
            <person name="Rohde M."/>
            <person name="Tindall B."/>
            <person name="Goker M."/>
            <person name="Woyke T."/>
            <person name="Bristow J."/>
            <person name="Eisen J."/>
            <person name="Markowitz V."/>
            <person name="Hugenholtz P."/>
            <person name="Kyrpides N."/>
            <person name="Klenk H."/>
            <person name="Lapidus A."/>
        </authorList>
    </citation>
    <scope>NUCLEOTIDE SEQUENCE [LARGE SCALE GENOMIC DNA]</scope>
    <source>
        <strain evidence="3">DSM 9799 / CCM 4581 / KCTC 23876 / PAT</strain>
    </source>
</reference>
<dbReference type="AlphaFoldDB" id="E1SLX5"/>
<dbReference type="GeneID" id="67184115"/>
<evidence type="ECO:0000313" key="2">
    <source>
        <dbReference type="EMBL" id="ADN75507.1"/>
    </source>
</evidence>
<feature type="compositionally biased region" description="Polar residues" evidence="1">
    <location>
        <begin position="14"/>
        <end position="23"/>
    </location>
</feature>
<dbReference type="Proteomes" id="UP000006683">
    <property type="component" value="Chromosome"/>
</dbReference>
<accession>E1SLX5</accession>
<protein>
    <submittedName>
        <fullName evidence="2">Uncharacterized protein</fullName>
    </submittedName>
</protein>
<dbReference type="EMBL" id="CP002209">
    <property type="protein sequence ID" value="ADN75507.1"/>
    <property type="molecule type" value="Genomic_DNA"/>
</dbReference>